<evidence type="ECO:0000256" key="1">
    <source>
        <dbReference type="ARBA" id="ARBA00004123"/>
    </source>
</evidence>
<dbReference type="InterPro" id="IPR013632">
    <property type="entry name" value="Rad51_C"/>
</dbReference>
<dbReference type="PANTHER" id="PTHR22942:SF39">
    <property type="entry name" value="DNA REPAIR PROTEIN RAD51 HOMOLOG 1"/>
    <property type="match status" value="1"/>
</dbReference>
<dbReference type="AlphaFoldDB" id="A0A0N5BAA0"/>
<evidence type="ECO:0000313" key="12">
    <source>
        <dbReference type="WBParaSite" id="SPAL_0000297000.1"/>
    </source>
</evidence>
<keyword evidence="7" id="KW-0234">DNA repair</keyword>
<evidence type="ECO:0000256" key="5">
    <source>
        <dbReference type="ARBA" id="ARBA00023242"/>
    </source>
</evidence>
<dbReference type="SUPFAM" id="SSF47794">
    <property type="entry name" value="Rad51 N-terminal domain-like"/>
    <property type="match status" value="1"/>
</dbReference>
<dbReference type="GO" id="GO:0007131">
    <property type="term" value="P:reciprocal meiotic recombination"/>
    <property type="evidence" value="ECO:0007669"/>
    <property type="project" value="TreeGrafter"/>
</dbReference>
<evidence type="ECO:0000259" key="9">
    <source>
        <dbReference type="PROSITE" id="PS50162"/>
    </source>
</evidence>
<dbReference type="GO" id="GO:0000730">
    <property type="term" value="P:DNA recombinase assembly"/>
    <property type="evidence" value="ECO:0007669"/>
    <property type="project" value="TreeGrafter"/>
</dbReference>
<evidence type="ECO:0000256" key="2">
    <source>
        <dbReference type="ARBA" id="ARBA00007095"/>
    </source>
</evidence>
<dbReference type="NCBIfam" id="TIGR02239">
    <property type="entry name" value="recomb_RAD51"/>
    <property type="match status" value="1"/>
</dbReference>
<dbReference type="GO" id="GO:0000150">
    <property type="term" value="F:DNA strand exchange activity"/>
    <property type="evidence" value="ECO:0007669"/>
    <property type="project" value="InterPro"/>
</dbReference>
<dbReference type="Pfam" id="PF08423">
    <property type="entry name" value="Rad51"/>
    <property type="match status" value="1"/>
</dbReference>
<dbReference type="InterPro" id="IPR016467">
    <property type="entry name" value="DNA_recomb/repair_RecA-like"/>
</dbReference>
<dbReference type="InterPro" id="IPR020587">
    <property type="entry name" value="RecA_monomer-monomer_interface"/>
</dbReference>
<dbReference type="GO" id="GO:1990426">
    <property type="term" value="P:mitotic recombination-dependent replication fork processing"/>
    <property type="evidence" value="ECO:0007669"/>
    <property type="project" value="InterPro"/>
</dbReference>
<evidence type="ECO:0000313" key="11">
    <source>
        <dbReference type="Proteomes" id="UP000046392"/>
    </source>
</evidence>
<dbReference type="GO" id="GO:0042148">
    <property type="term" value="P:DNA strand invasion"/>
    <property type="evidence" value="ECO:0007669"/>
    <property type="project" value="TreeGrafter"/>
</dbReference>
<name>A0A0N5BAA0_STREA</name>
<dbReference type="Gene3D" id="3.40.50.300">
    <property type="entry name" value="P-loop containing nucleotide triphosphate hydrolases"/>
    <property type="match status" value="1"/>
</dbReference>
<feature type="domain" description="RecA family profile 1" evidence="9">
    <location>
        <begin position="142"/>
        <end position="313"/>
    </location>
</feature>
<dbReference type="GO" id="GO:0140664">
    <property type="term" value="F:ATP-dependent DNA damage sensor activity"/>
    <property type="evidence" value="ECO:0007669"/>
    <property type="project" value="InterPro"/>
</dbReference>
<evidence type="ECO:0000256" key="8">
    <source>
        <dbReference type="SAM" id="MobiDB-lite"/>
    </source>
</evidence>
<dbReference type="PROSITE" id="PS50162">
    <property type="entry name" value="RECA_2"/>
    <property type="match status" value="1"/>
</dbReference>
<dbReference type="SMART" id="SM00382">
    <property type="entry name" value="AAA"/>
    <property type="match status" value="1"/>
</dbReference>
<dbReference type="PIRSF" id="PIRSF005856">
    <property type="entry name" value="Rad51"/>
    <property type="match status" value="1"/>
</dbReference>
<dbReference type="InterPro" id="IPR020588">
    <property type="entry name" value="RecA_ATP-bd"/>
</dbReference>
<dbReference type="GO" id="GO:0000794">
    <property type="term" value="C:condensed nuclear chromosome"/>
    <property type="evidence" value="ECO:0007669"/>
    <property type="project" value="TreeGrafter"/>
</dbReference>
<protein>
    <recommendedName>
        <fullName evidence="7">DNA repair protein RAD51 homolog</fullName>
    </recommendedName>
</protein>
<dbReference type="PANTHER" id="PTHR22942">
    <property type="entry name" value="RECA/RAD51/RADA DNA STRAND-PAIRING FAMILY MEMBER"/>
    <property type="match status" value="1"/>
</dbReference>
<dbReference type="CDD" id="cd19513">
    <property type="entry name" value="Rad51"/>
    <property type="match status" value="1"/>
</dbReference>
<keyword evidence="7" id="KW-0233">DNA recombination</keyword>
<dbReference type="Proteomes" id="UP000046392">
    <property type="component" value="Unplaced"/>
</dbReference>
<dbReference type="WBParaSite" id="SPAL_0000297000.1">
    <property type="protein sequence ID" value="SPAL_0000297000.1"/>
    <property type="gene ID" value="SPAL_0000297000"/>
</dbReference>
<keyword evidence="5 7" id="KW-0539">Nucleus</keyword>
<evidence type="ECO:0000256" key="7">
    <source>
        <dbReference type="RuleBase" id="RU364139"/>
    </source>
</evidence>
<evidence type="ECO:0000259" key="10">
    <source>
        <dbReference type="PROSITE" id="PS50163"/>
    </source>
</evidence>
<dbReference type="PROSITE" id="PS50163">
    <property type="entry name" value="RECA_3"/>
    <property type="match status" value="1"/>
</dbReference>
<keyword evidence="7" id="KW-0238">DNA-binding</keyword>
<comment type="function">
    <text evidence="7">Binds to single and double-stranded DNA and exhibits DNA-dependent ATPase activity. Underwinds duplex DNA.</text>
</comment>
<keyword evidence="3 6" id="KW-0547">Nucleotide-binding</keyword>
<evidence type="ECO:0000256" key="6">
    <source>
        <dbReference type="RuleBase" id="RU003422"/>
    </source>
</evidence>
<comment type="similarity">
    <text evidence="2 7">Belongs to the RecA family. RAD51 subfamily.</text>
</comment>
<organism evidence="11 12">
    <name type="scientific">Strongyloides papillosus</name>
    <name type="common">Intestinal threadworm</name>
    <dbReference type="NCBI Taxonomy" id="174720"/>
    <lineage>
        <taxon>Eukaryota</taxon>
        <taxon>Metazoa</taxon>
        <taxon>Ecdysozoa</taxon>
        <taxon>Nematoda</taxon>
        <taxon>Chromadorea</taxon>
        <taxon>Rhabditida</taxon>
        <taxon>Tylenchina</taxon>
        <taxon>Panagrolaimomorpha</taxon>
        <taxon>Strongyloidoidea</taxon>
        <taxon>Strongyloididae</taxon>
        <taxon>Strongyloides</taxon>
    </lineage>
</organism>
<dbReference type="GO" id="GO:0005524">
    <property type="term" value="F:ATP binding"/>
    <property type="evidence" value="ECO:0007669"/>
    <property type="project" value="UniProtKB-KW"/>
</dbReference>
<sequence>MDALKERRSTRSTKRPQMGDDNEDFFALPASEQSSRTADVFNNSVEASEEVASEVRQEERKMGFRLLKDLTTIDKDITASDIEKLKERGFLTYESVMYATKKELNSIDGLSERKIEKIIQLVSGHVNMGFTSAAEIYIKRKDIIMIGTGSEKVNELLKGGIETGSITEIFGEARSGKSQFCHNLAVTCQLPVSRGGAEGRCLWIDTEGTFRPERISQIAQRYNLEPEAVLDNIACARAFNSDHQRDILVEAAALMAAYRHSLIIVDSVMALYRTDFQGRGELADRQAHLGRFLRHLLRLADEFGVAVVMTNQVMANVDGSAMYGGDTRKPTGGNIMAHASTTRLYFKKGKGEQRICKVYDSPWLPEHEARFAISNEGIIDVPEDI</sequence>
<dbReference type="NCBIfam" id="NF003301">
    <property type="entry name" value="PRK04301.1"/>
    <property type="match status" value="1"/>
</dbReference>
<accession>A0A0N5BAA0</accession>
<comment type="subcellular location">
    <subcellularLocation>
        <location evidence="1 7">Nucleus</location>
    </subcellularLocation>
</comment>
<dbReference type="GO" id="GO:0003697">
    <property type="term" value="F:single-stranded DNA binding"/>
    <property type="evidence" value="ECO:0007669"/>
    <property type="project" value="InterPro"/>
</dbReference>
<keyword evidence="11" id="KW-1185">Reference proteome</keyword>
<keyword evidence="4 6" id="KW-0067">ATP-binding</keyword>
<feature type="domain" description="RecA family profile 2" evidence="10">
    <location>
        <begin position="320"/>
        <end position="383"/>
    </location>
</feature>
<proteinExistence type="inferred from homology"/>
<dbReference type="InterPro" id="IPR010995">
    <property type="entry name" value="DNA_repair_Rad51/TF_NusA_a-hlx"/>
</dbReference>
<reference evidence="12" key="1">
    <citation type="submission" date="2017-02" db="UniProtKB">
        <authorList>
            <consortium name="WormBaseParasite"/>
        </authorList>
    </citation>
    <scope>IDENTIFICATION</scope>
</reference>
<dbReference type="GO" id="GO:0070192">
    <property type="term" value="P:chromosome organization involved in meiotic cell cycle"/>
    <property type="evidence" value="ECO:0007669"/>
    <property type="project" value="TreeGrafter"/>
</dbReference>
<dbReference type="FunFam" id="3.40.50.300:FF:000092">
    <property type="entry name" value="DNA repair protein Rad51 homolog"/>
    <property type="match status" value="1"/>
</dbReference>
<feature type="region of interest" description="Disordered" evidence="8">
    <location>
        <begin position="1"/>
        <end position="24"/>
    </location>
</feature>
<dbReference type="SUPFAM" id="SSF52540">
    <property type="entry name" value="P-loop containing nucleoside triphosphate hydrolases"/>
    <property type="match status" value="1"/>
</dbReference>
<dbReference type="Gene3D" id="1.10.150.20">
    <property type="entry name" value="5' to 3' exonuclease, C-terminal subdomain"/>
    <property type="match status" value="1"/>
</dbReference>
<evidence type="ECO:0000256" key="3">
    <source>
        <dbReference type="ARBA" id="ARBA00022741"/>
    </source>
</evidence>
<dbReference type="InterPro" id="IPR027417">
    <property type="entry name" value="P-loop_NTPase"/>
</dbReference>
<dbReference type="STRING" id="174720.A0A0N5BAA0"/>
<dbReference type="GO" id="GO:0006312">
    <property type="term" value="P:mitotic recombination"/>
    <property type="evidence" value="ECO:0007669"/>
    <property type="project" value="TreeGrafter"/>
</dbReference>
<dbReference type="GO" id="GO:0003690">
    <property type="term" value="F:double-stranded DNA binding"/>
    <property type="evidence" value="ECO:0007669"/>
    <property type="project" value="InterPro"/>
</dbReference>
<dbReference type="InterPro" id="IPR003593">
    <property type="entry name" value="AAA+_ATPase"/>
</dbReference>
<dbReference type="InterPro" id="IPR011941">
    <property type="entry name" value="DNA_recomb/repair_Rad51"/>
</dbReference>
<evidence type="ECO:0000256" key="4">
    <source>
        <dbReference type="ARBA" id="ARBA00022840"/>
    </source>
</evidence>
<keyword evidence="7" id="KW-0227">DNA damage</keyword>